<dbReference type="InterPro" id="IPR029068">
    <property type="entry name" value="Glyas_Bleomycin-R_OHBP_Dase"/>
</dbReference>
<dbReference type="Gene3D" id="3.10.180.10">
    <property type="entry name" value="2,3-Dihydroxybiphenyl 1,2-Dioxygenase, domain 1"/>
    <property type="match status" value="1"/>
</dbReference>
<keyword evidence="2" id="KW-0223">Dioxygenase</keyword>
<dbReference type="InterPro" id="IPR004360">
    <property type="entry name" value="Glyas_Fos-R_dOase_dom"/>
</dbReference>
<dbReference type="PANTHER" id="PTHR33993">
    <property type="entry name" value="GLYOXALASE-RELATED"/>
    <property type="match status" value="1"/>
</dbReference>
<sequence>MSQVFKVITYPVRDLSAAKAFYTTLLGTEPYADSEYYVGYRLGDQEIGLDPNGHATGLTGPIGYHPVDDLEAAVEAATAAGATLVKPIAEVGPGRRIAAVADADGNVTGLMHG</sequence>
<dbReference type="Pfam" id="PF00903">
    <property type="entry name" value="Glyoxalase"/>
    <property type="match status" value="1"/>
</dbReference>
<dbReference type="RefSeq" id="WP_012725444.1">
    <property type="nucleotide sequence ID" value="NC_012669.1"/>
</dbReference>
<gene>
    <name evidence="2" type="ordered locus">Bcav_0400</name>
</gene>
<dbReference type="GO" id="GO:0051213">
    <property type="term" value="F:dioxygenase activity"/>
    <property type="evidence" value="ECO:0007669"/>
    <property type="project" value="UniProtKB-KW"/>
</dbReference>
<dbReference type="Proteomes" id="UP000007962">
    <property type="component" value="Chromosome"/>
</dbReference>
<dbReference type="KEGG" id="bcv:Bcav_0400"/>
<feature type="domain" description="VOC" evidence="1">
    <location>
        <begin position="4"/>
        <end position="113"/>
    </location>
</feature>
<dbReference type="STRING" id="471853.Bcav_0400"/>
<keyword evidence="3" id="KW-1185">Reference proteome</keyword>
<dbReference type="eggNOG" id="COG3324">
    <property type="taxonomic scope" value="Bacteria"/>
</dbReference>
<evidence type="ECO:0000313" key="2">
    <source>
        <dbReference type="EMBL" id="ACQ78664.1"/>
    </source>
</evidence>
<reference evidence="2 3" key="1">
    <citation type="journal article" date="2009" name="Stand. Genomic Sci.">
        <title>Complete genome sequence of Beutenbergia cavernae type strain (HKI 0122).</title>
        <authorList>
            <person name="Land M."/>
            <person name="Pukall R."/>
            <person name="Abt B."/>
            <person name="Goker M."/>
            <person name="Rohde M."/>
            <person name="Glavina Del Rio T."/>
            <person name="Tice H."/>
            <person name="Copeland A."/>
            <person name="Cheng J.F."/>
            <person name="Lucas S."/>
            <person name="Chen F."/>
            <person name="Nolan M."/>
            <person name="Bruce D."/>
            <person name="Goodwin L."/>
            <person name="Pitluck S."/>
            <person name="Ivanova N."/>
            <person name="Mavromatis K."/>
            <person name="Ovchinnikova G."/>
            <person name="Pati A."/>
            <person name="Chen A."/>
            <person name="Palaniappan K."/>
            <person name="Hauser L."/>
            <person name="Chang Y.J."/>
            <person name="Jefferies C.C."/>
            <person name="Saunders E."/>
            <person name="Brettin T."/>
            <person name="Detter J.C."/>
            <person name="Han C."/>
            <person name="Chain P."/>
            <person name="Bristow J."/>
            <person name="Eisen J.A."/>
            <person name="Markowitz V."/>
            <person name="Hugenholtz P."/>
            <person name="Kyrpides N.C."/>
            <person name="Klenk H.P."/>
            <person name="Lapidus A."/>
        </authorList>
    </citation>
    <scope>NUCLEOTIDE SEQUENCE [LARGE SCALE GENOMIC DNA]</scope>
    <source>
        <strain evidence="3">ATCC BAA-8 / DSM 12333 / NBRC 16432</strain>
    </source>
</reference>
<dbReference type="InterPro" id="IPR037523">
    <property type="entry name" value="VOC_core"/>
</dbReference>
<dbReference type="InterPro" id="IPR052164">
    <property type="entry name" value="Anthracycline_SecMetBiosynth"/>
</dbReference>
<evidence type="ECO:0000313" key="3">
    <source>
        <dbReference type="Proteomes" id="UP000007962"/>
    </source>
</evidence>
<accession>C5BWK6</accession>
<evidence type="ECO:0000259" key="1">
    <source>
        <dbReference type="PROSITE" id="PS51819"/>
    </source>
</evidence>
<protein>
    <submittedName>
        <fullName evidence="2">Glyoxalase/bleomycin resistance protein/dioxygenase</fullName>
    </submittedName>
</protein>
<dbReference type="PROSITE" id="PS51819">
    <property type="entry name" value="VOC"/>
    <property type="match status" value="1"/>
</dbReference>
<keyword evidence="2" id="KW-0560">Oxidoreductase</keyword>
<dbReference type="AlphaFoldDB" id="C5BWK6"/>
<dbReference type="HOGENOM" id="CLU_141550_0_0_11"/>
<dbReference type="EMBL" id="CP001618">
    <property type="protein sequence ID" value="ACQ78664.1"/>
    <property type="molecule type" value="Genomic_DNA"/>
</dbReference>
<proteinExistence type="predicted"/>
<dbReference type="OrthoDB" id="4565236at2"/>
<name>C5BWK6_BEUC1</name>
<organism evidence="2 3">
    <name type="scientific">Beutenbergia cavernae (strain ATCC BAA-8 / DSM 12333 / CCUG 43141 / JCM 11478 / NBRC 16432 / NCIMB 13614 / HKI 0122)</name>
    <dbReference type="NCBI Taxonomy" id="471853"/>
    <lineage>
        <taxon>Bacteria</taxon>
        <taxon>Bacillati</taxon>
        <taxon>Actinomycetota</taxon>
        <taxon>Actinomycetes</taxon>
        <taxon>Micrococcales</taxon>
        <taxon>Beutenbergiaceae</taxon>
        <taxon>Beutenbergia</taxon>
    </lineage>
</organism>
<dbReference type="SUPFAM" id="SSF54593">
    <property type="entry name" value="Glyoxalase/Bleomycin resistance protein/Dihydroxybiphenyl dioxygenase"/>
    <property type="match status" value="1"/>
</dbReference>